<keyword evidence="3" id="KW-0812">Transmembrane</keyword>
<evidence type="ECO:0000313" key="9">
    <source>
        <dbReference type="EMBL" id="MDJ1180592.1"/>
    </source>
</evidence>
<keyword evidence="2" id="KW-0808">Transferase</keyword>
<sequence length="296" mass="35049">MTNKTFEHTAEQVLFFLHIPKTAGSTLHKIIERQYSSNKVFTIHGVNPQKHIDEFKKWTPLDKNRIKVVKGHMNFGLHESIEQPATYITMLRHPIDRAISTYYYVLRSPSHHLHEYVTSKRISLKDFVCDGLFTDMDNGQTRRISGVSVGQFSGYKEVRFGECYPELLEQAKHNIDRYFAVIGIQEKFDESLLMMKKKMNWKNCYYVKQNVSSIRVKQQEISEDYYYAIAQFNDLDMKLYEFVKKKIEQEILDEENSFKKDLNNFHSYNKIYGNIVQSISIPRNYLRSFKKKFSST</sequence>
<comment type="subcellular location">
    <subcellularLocation>
        <location evidence="1">Golgi apparatus membrane</location>
        <topology evidence="1">Single-pass type II membrane protein</topology>
    </subcellularLocation>
</comment>
<evidence type="ECO:0000256" key="7">
    <source>
        <dbReference type="ARBA" id="ARBA00023136"/>
    </source>
</evidence>
<dbReference type="InterPro" id="IPR053259">
    <property type="entry name" value="Golvesin-related_Golgi"/>
</dbReference>
<evidence type="ECO:0000256" key="2">
    <source>
        <dbReference type="ARBA" id="ARBA00022679"/>
    </source>
</evidence>
<keyword evidence="6" id="KW-0333">Golgi apparatus</keyword>
<keyword evidence="7" id="KW-0472">Membrane</keyword>
<dbReference type="Pfam" id="PF06990">
    <property type="entry name" value="Gal-3-0_sulfotr"/>
    <property type="match status" value="1"/>
</dbReference>
<keyword evidence="10" id="KW-1185">Reference proteome</keyword>
<keyword evidence="8" id="KW-0325">Glycoprotein</keyword>
<dbReference type="PANTHER" id="PTHR32301:SF6">
    <property type="entry name" value="GOLVESIN-RELATED"/>
    <property type="match status" value="1"/>
</dbReference>
<reference evidence="9 10" key="1">
    <citation type="submission" date="2023-01" db="EMBL/GenBank/DDBJ databases">
        <title>Novel diversity within Roseofilum (Cyanobacteria; Desertifilaceae) from marine benthic mats with descriptions of four novel species.</title>
        <authorList>
            <person name="Wang Y."/>
            <person name="Berthold D.E."/>
            <person name="Hu J."/>
            <person name="Lefler F.W."/>
            <person name="Laughinghouse H.D. IV."/>
        </authorList>
    </citation>
    <scope>NUCLEOTIDE SEQUENCE [LARGE SCALE GENOMIC DNA]</scope>
    <source>
        <strain evidence="9 10">BLCC-M91</strain>
    </source>
</reference>
<dbReference type="EMBL" id="JAQPOK010000130">
    <property type="protein sequence ID" value="MDJ1180592.1"/>
    <property type="molecule type" value="Genomic_DNA"/>
</dbReference>
<comment type="caution">
    <text evidence="9">The sequence shown here is derived from an EMBL/GenBank/DDBJ whole genome shotgun (WGS) entry which is preliminary data.</text>
</comment>
<organism evidence="9 10">
    <name type="scientific">Roseofilum halophilum BLCC-M91</name>
    <dbReference type="NCBI Taxonomy" id="3022259"/>
    <lineage>
        <taxon>Bacteria</taxon>
        <taxon>Bacillati</taxon>
        <taxon>Cyanobacteriota</taxon>
        <taxon>Cyanophyceae</taxon>
        <taxon>Desertifilales</taxon>
        <taxon>Desertifilaceae</taxon>
        <taxon>Roseofilum</taxon>
        <taxon>Roseofilum halophilum</taxon>
    </lineage>
</organism>
<dbReference type="InterPro" id="IPR009729">
    <property type="entry name" value="Gal-3-0_sulfotransfrase"/>
</dbReference>
<dbReference type="Proteomes" id="UP001231370">
    <property type="component" value="Unassembled WGS sequence"/>
</dbReference>
<dbReference type="RefSeq" id="WP_283763892.1">
    <property type="nucleotide sequence ID" value="NZ_JAQPOK010000130.1"/>
</dbReference>
<evidence type="ECO:0000256" key="5">
    <source>
        <dbReference type="ARBA" id="ARBA00022989"/>
    </source>
</evidence>
<evidence type="ECO:0000256" key="8">
    <source>
        <dbReference type="ARBA" id="ARBA00023180"/>
    </source>
</evidence>
<accession>A0ABT7BP99</accession>
<proteinExistence type="predicted"/>
<dbReference type="InterPro" id="IPR027417">
    <property type="entry name" value="P-loop_NTPase"/>
</dbReference>
<evidence type="ECO:0000256" key="1">
    <source>
        <dbReference type="ARBA" id="ARBA00004323"/>
    </source>
</evidence>
<evidence type="ECO:0000313" key="10">
    <source>
        <dbReference type="Proteomes" id="UP001231370"/>
    </source>
</evidence>
<evidence type="ECO:0000256" key="4">
    <source>
        <dbReference type="ARBA" id="ARBA00022968"/>
    </source>
</evidence>
<protein>
    <submittedName>
        <fullName evidence="9">Sulfotransferase family 2 domain-containing protein</fullName>
    </submittedName>
</protein>
<dbReference type="PANTHER" id="PTHR32301">
    <property type="entry name" value="COUNTIN RECEPTOR CNR3-RELATED"/>
    <property type="match status" value="1"/>
</dbReference>
<evidence type="ECO:0000256" key="3">
    <source>
        <dbReference type="ARBA" id="ARBA00022692"/>
    </source>
</evidence>
<keyword evidence="4" id="KW-0735">Signal-anchor</keyword>
<dbReference type="Gene3D" id="3.40.50.300">
    <property type="entry name" value="P-loop containing nucleotide triphosphate hydrolases"/>
    <property type="match status" value="1"/>
</dbReference>
<dbReference type="SUPFAM" id="SSF52540">
    <property type="entry name" value="P-loop containing nucleoside triphosphate hydrolases"/>
    <property type="match status" value="1"/>
</dbReference>
<evidence type="ECO:0000256" key="6">
    <source>
        <dbReference type="ARBA" id="ARBA00023034"/>
    </source>
</evidence>
<keyword evidence="5" id="KW-1133">Transmembrane helix</keyword>
<gene>
    <name evidence="9" type="ORF">PJF56_17160</name>
</gene>
<name>A0ABT7BP99_9CYAN</name>